<proteinExistence type="predicted"/>
<dbReference type="Proteomes" id="UP001501436">
    <property type="component" value="Unassembled WGS sequence"/>
</dbReference>
<dbReference type="SUPFAM" id="SSF55729">
    <property type="entry name" value="Acyl-CoA N-acyltransferases (Nat)"/>
    <property type="match status" value="1"/>
</dbReference>
<evidence type="ECO:0008006" key="3">
    <source>
        <dbReference type="Google" id="ProtNLM"/>
    </source>
</evidence>
<organism evidence="1 2">
    <name type="scientific">Mucilaginibacter defluvii</name>
    <dbReference type="NCBI Taxonomy" id="1196019"/>
    <lineage>
        <taxon>Bacteria</taxon>
        <taxon>Pseudomonadati</taxon>
        <taxon>Bacteroidota</taxon>
        <taxon>Sphingobacteriia</taxon>
        <taxon>Sphingobacteriales</taxon>
        <taxon>Sphingobacteriaceae</taxon>
        <taxon>Mucilaginibacter</taxon>
    </lineage>
</organism>
<accession>A0ABP9FVV5</accession>
<sequence>MEIKLIVNKPDNISTALKNEAIDLIASGGQIRYNYAKAGLQRAGLIALLVSDDLIIATACFKNPNASYRDDIFNMAMVPDLNRSYTYELGYIVTRKGYEGCGSCQKLLKELFPLISGHAMFATTRKPEMVHILKKMGFQQRGGIYKEDLILLTYK</sequence>
<protein>
    <recommendedName>
        <fullName evidence="3">N-acetyltransferase domain-containing protein</fullName>
    </recommendedName>
</protein>
<evidence type="ECO:0000313" key="1">
    <source>
        <dbReference type="EMBL" id="GAA4919767.1"/>
    </source>
</evidence>
<evidence type="ECO:0000313" key="2">
    <source>
        <dbReference type="Proteomes" id="UP001501436"/>
    </source>
</evidence>
<dbReference type="EMBL" id="BAABJI010000002">
    <property type="protein sequence ID" value="GAA4919767.1"/>
    <property type="molecule type" value="Genomic_DNA"/>
</dbReference>
<gene>
    <name evidence="1" type="ORF">GCM10023313_24280</name>
</gene>
<dbReference type="RefSeq" id="WP_345331475.1">
    <property type="nucleotide sequence ID" value="NZ_BAABJI010000002.1"/>
</dbReference>
<name>A0ABP9FVV5_9SPHI</name>
<dbReference type="InterPro" id="IPR016181">
    <property type="entry name" value="Acyl_CoA_acyltransferase"/>
</dbReference>
<comment type="caution">
    <text evidence="1">The sequence shown here is derived from an EMBL/GenBank/DDBJ whole genome shotgun (WGS) entry which is preliminary data.</text>
</comment>
<keyword evidence="2" id="KW-1185">Reference proteome</keyword>
<reference evidence="2" key="1">
    <citation type="journal article" date="2019" name="Int. J. Syst. Evol. Microbiol.">
        <title>The Global Catalogue of Microorganisms (GCM) 10K type strain sequencing project: providing services to taxonomists for standard genome sequencing and annotation.</title>
        <authorList>
            <consortium name="The Broad Institute Genomics Platform"/>
            <consortium name="The Broad Institute Genome Sequencing Center for Infectious Disease"/>
            <person name="Wu L."/>
            <person name="Ma J."/>
        </authorList>
    </citation>
    <scope>NUCLEOTIDE SEQUENCE [LARGE SCALE GENOMIC DNA]</scope>
    <source>
        <strain evidence="2">JCM 18283</strain>
    </source>
</reference>